<keyword evidence="2" id="KW-0808">Transferase</keyword>
<organism evidence="2 3">
    <name type="scientific">Krasilnikoviella flava</name>
    <dbReference type="NCBI Taxonomy" id="526729"/>
    <lineage>
        <taxon>Bacteria</taxon>
        <taxon>Bacillati</taxon>
        <taxon>Actinomycetota</taxon>
        <taxon>Actinomycetes</taxon>
        <taxon>Micrococcales</taxon>
        <taxon>Promicromonosporaceae</taxon>
        <taxon>Krasilnikoviella</taxon>
    </lineage>
</organism>
<dbReference type="InterPro" id="IPR007345">
    <property type="entry name" value="Polysacch_pyruvyl_Trfase"/>
</dbReference>
<dbReference type="Proteomes" id="UP000189777">
    <property type="component" value="Unassembled WGS sequence"/>
</dbReference>
<accession>A0A1T5IEQ7</accession>
<dbReference type="AlphaFoldDB" id="A0A1T5IEQ7"/>
<evidence type="ECO:0000259" key="1">
    <source>
        <dbReference type="Pfam" id="PF04230"/>
    </source>
</evidence>
<feature type="domain" description="Polysaccharide pyruvyl transferase" evidence="1">
    <location>
        <begin position="13"/>
        <end position="309"/>
    </location>
</feature>
<evidence type="ECO:0000313" key="2">
    <source>
        <dbReference type="EMBL" id="SKC37503.1"/>
    </source>
</evidence>
<dbReference type="PANTHER" id="PTHR36836">
    <property type="entry name" value="COLANIC ACID BIOSYNTHESIS PROTEIN WCAK"/>
    <property type="match status" value="1"/>
</dbReference>
<dbReference type="STRING" id="526729.SAMN04324258_0413"/>
<dbReference type="PANTHER" id="PTHR36836:SF1">
    <property type="entry name" value="COLANIC ACID BIOSYNTHESIS PROTEIN WCAK"/>
    <property type="match status" value="1"/>
</dbReference>
<protein>
    <submittedName>
        <fullName evidence="2">Polysaccharide pyruvyl transferase family protein WcaK</fullName>
    </submittedName>
</protein>
<sequence length="408" mass="43134">MRVGLLGQFGYCNFGNEASLDAVLDLLHRHGGPAVRPVVLTDAPDHVRAERGIEAVPASDRSAVRTGWRRVAAKLADIPHAWRVVGGLDAVVVPGTGILEGHAVSPFGPPFQIALYGVVARVRRRPYLVLSVGADRRGGRAHRLMQRTVARTATYLSARDAGSADALAAGARRPPEVPDLVLGLPLPEPGDGPGPGDRPLVAVGVVRYDWYAPADERDDYADRTARLTRELVRGGVDVVLVVGDGADDSTAQDVAARIDAPDHVHVAAVGSVAELERRLVGCRAMVAVRYHNLVGAIRTRVPVVSLGYGPKQRWLLERFGDPGRAHDVRRFDPQVVARQVLAAVADADADGVRTARALAAAQATLAVQERRVAALLGLAGPVAPALDAEVLDAEDLDVGAAPLAEVTE</sequence>
<dbReference type="GO" id="GO:0016740">
    <property type="term" value="F:transferase activity"/>
    <property type="evidence" value="ECO:0007669"/>
    <property type="project" value="UniProtKB-KW"/>
</dbReference>
<dbReference type="Pfam" id="PF04230">
    <property type="entry name" value="PS_pyruv_trans"/>
    <property type="match status" value="1"/>
</dbReference>
<keyword evidence="3" id="KW-1185">Reference proteome</keyword>
<proteinExistence type="predicted"/>
<gene>
    <name evidence="2" type="ORF">SAMN04324258_0413</name>
</gene>
<name>A0A1T5IEQ7_9MICO</name>
<dbReference type="EMBL" id="FUZQ01000001">
    <property type="protein sequence ID" value="SKC37503.1"/>
    <property type="molecule type" value="Genomic_DNA"/>
</dbReference>
<reference evidence="2 3" key="1">
    <citation type="submission" date="2017-02" db="EMBL/GenBank/DDBJ databases">
        <authorList>
            <person name="Peterson S.W."/>
        </authorList>
    </citation>
    <scope>NUCLEOTIDE SEQUENCE [LARGE SCALE GENOMIC DNA]</scope>
    <source>
        <strain evidence="2 3">DSM 21481</strain>
    </source>
</reference>
<evidence type="ECO:0000313" key="3">
    <source>
        <dbReference type="Proteomes" id="UP000189777"/>
    </source>
</evidence>